<gene>
    <name evidence="2" type="ORF">HMF3257_37290</name>
</gene>
<reference evidence="2 3" key="1">
    <citation type="submission" date="2018-06" db="EMBL/GenBank/DDBJ databases">
        <title>Spirosoma sp. HMF3257 Genome sequencing and assembly.</title>
        <authorList>
            <person name="Kang H."/>
            <person name="Cha I."/>
            <person name="Kim H."/>
            <person name="Kang J."/>
            <person name="Joh K."/>
        </authorList>
    </citation>
    <scope>NUCLEOTIDE SEQUENCE [LARGE SCALE GENOMIC DNA]</scope>
    <source>
        <strain evidence="2 3">HMF3257</strain>
    </source>
</reference>
<proteinExistence type="predicted"/>
<comment type="caution">
    <text evidence="2">The sequence shown here is derived from an EMBL/GenBank/DDBJ whole genome shotgun (WGS) entry which is preliminary data.</text>
</comment>
<dbReference type="AlphaFoldDB" id="A0A327NCT2"/>
<accession>A0A327NCT2</accession>
<sequence length="263" mass="29867">MNKLWTLAFWATLLPATAQHLDTISVTVEGTSYVIFDEPISLVNLGTKAYIGKVENERMLFLKALAPNATPTTLLIQAGSTLFTGYIRYERKPAKSFYDYRVLDGPTTRLGQPSSSTVEAPVSSKLTRMKVIKPNTHIREVKDGIELECVQLFNDPERTYLKIAFRNTTTVAYVLDIVSFTYKEKLPRRLRNKVSPQFEEMKPDDRLEPARIEAGRTEAFYYSIPLYSTTEDGYLEIIFREKVGARVVTLEVPAQKIMNAPLL</sequence>
<evidence type="ECO:0008006" key="4">
    <source>
        <dbReference type="Google" id="ProtNLM"/>
    </source>
</evidence>
<organism evidence="2 3">
    <name type="scientific">Spirosoma telluris</name>
    <dbReference type="NCBI Taxonomy" id="2183553"/>
    <lineage>
        <taxon>Bacteria</taxon>
        <taxon>Pseudomonadati</taxon>
        <taxon>Bacteroidota</taxon>
        <taxon>Cytophagia</taxon>
        <taxon>Cytophagales</taxon>
        <taxon>Cytophagaceae</taxon>
        <taxon>Spirosoma</taxon>
    </lineage>
</organism>
<feature type="signal peptide" evidence="1">
    <location>
        <begin position="1"/>
        <end position="18"/>
    </location>
</feature>
<dbReference type="Proteomes" id="UP000249016">
    <property type="component" value="Unassembled WGS sequence"/>
</dbReference>
<dbReference type="Pfam" id="PF13595">
    <property type="entry name" value="DUF4138"/>
    <property type="match status" value="1"/>
</dbReference>
<dbReference type="InterPro" id="IPR022298">
    <property type="entry name" value="Conjug_transposon_TraN"/>
</dbReference>
<dbReference type="OrthoDB" id="940916at2"/>
<protein>
    <recommendedName>
        <fullName evidence="4">DUF4138 domain-containing protein</fullName>
    </recommendedName>
</protein>
<keyword evidence="3" id="KW-1185">Reference proteome</keyword>
<evidence type="ECO:0000256" key="1">
    <source>
        <dbReference type="SAM" id="SignalP"/>
    </source>
</evidence>
<dbReference type="EMBL" id="QLII01000002">
    <property type="protein sequence ID" value="RAI73061.1"/>
    <property type="molecule type" value="Genomic_DNA"/>
</dbReference>
<name>A0A327NCT2_9BACT</name>
<feature type="chain" id="PRO_5016367161" description="DUF4138 domain-containing protein" evidence="1">
    <location>
        <begin position="19"/>
        <end position="263"/>
    </location>
</feature>
<evidence type="ECO:0000313" key="3">
    <source>
        <dbReference type="Proteomes" id="UP000249016"/>
    </source>
</evidence>
<evidence type="ECO:0000313" key="2">
    <source>
        <dbReference type="EMBL" id="RAI73061.1"/>
    </source>
</evidence>
<keyword evidence="1" id="KW-0732">Signal</keyword>
<dbReference type="RefSeq" id="WP_111350809.1">
    <property type="nucleotide sequence ID" value="NZ_QLII01000002.1"/>
</dbReference>